<proteinExistence type="predicted"/>
<keyword evidence="1" id="KW-1133">Transmembrane helix</keyword>
<protein>
    <submittedName>
        <fullName evidence="2">DUF2500 domain-containing protein</fullName>
    </submittedName>
</protein>
<keyword evidence="1" id="KW-0472">Membrane</keyword>
<feature type="transmembrane region" description="Helical" evidence="1">
    <location>
        <begin position="6"/>
        <end position="25"/>
    </location>
</feature>
<keyword evidence="1" id="KW-0812">Transmembrane</keyword>
<dbReference type="Pfam" id="PF10694">
    <property type="entry name" value="DUF2500"/>
    <property type="match status" value="1"/>
</dbReference>
<gene>
    <name evidence="2" type="ORF">ACFQ1C_10580</name>
</gene>
<reference evidence="3" key="1">
    <citation type="journal article" date="2019" name="Int. J. Syst. Evol. Microbiol.">
        <title>The Global Catalogue of Microorganisms (GCM) 10K type strain sequencing project: providing services to taxonomists for standard genome sequencing and annotation.</title>
        <authorList>
            <consortium name="The Broad Institute Genomics Platform"/>
            <consortium name="The Broad Institute Genome Sequencing Center for Infectious Disease"/>
            <person name="Wu L."/>
            <person name="Ma J."/>
        </authorList>
    </citation>
    <scope>NUCLEOTIDE SEQUENCE [LARGE SCALE GENOMIC DNA]</scope>
    <source>
        <strain evidence="3">CCUG 60525</strain>
    </source>
</reference>
<dbReference type="InterPro" id="IPR019635">
    <property type="entry name" value="DUF2500"/>
</dbReference>
<comment type="caution">
    <text evidence="2">The sequence shown here is derived from an EMBL/GenBank/DDBJ whole genome shotgun (WGS) entry which is preliminary data.</text>
</comment>
<evidence type="ECO:0000313" key="2">
    <source>
        <dbReference type="EMBL" id="MFD1008599.1"/>
    </source>
</evidence>
<sequence>MSKIIFWGIILIAIIVIGRRLYTYLHNNAQSERSVAVLVVDKNYREFMGQTHQQQTELPPPKINYYVTFRPLEGAEERQFQVSQHLYEQLQPAQTGTLVFKGSRFIAFEMDS</sequence>
<organism evidence="2 3">
    <name type="scientific">Oceanisphaera ostreae</name>
    <dbReference type="NCBI Taxonomy" id="914151"/>
    <lineage>
        <taxon>Bacteria</taxon>
        <taxon>Pseudomonadati</taxon>
        <taxon>Pseudomonadota</taxon>
        <taxon>Gammaproteobacteria</taxon>
        <taxon>Aeromonadales</taxon>
        <taxon>Aeromonadaceae</taxon>
        <taxon>Oceanisphaera</taxon>
    </lineage>
</organism>
<keyword evidence="3" id="KW-1185">Reference proteome</keyword>
<dbReference type="RefSeq" id="WP_379558577.1">
    <property type="nucleotide sequence ID" value="NZ_JBHTJS010000036.1"/>
</dbReference>
<dbReference type="Gene3D" id="2.40.50.660">
    <property type="match status" value="1"/>
</dbReference>
<accession>A0ABW3KJ17</accession>
<evidence type="ECO:0000256" key="1">
    <source>
        <dbReference type="SAM" id="Phobius"/>
    </source>
</evidence>
<dbReference type="Proteomes" id="UP001597048">
    <property type="component" value="Unassembled WGS sequence"/>
</dbReference>
<dbReference type="EMBL" id="JBHTJS010000036">
    <property type="protein sequence ID" value="MFD1008599.1"/>
    <property type="molecule type" value="Genomic_DNA"/>
</dbReference>
<evidence type="ECO:0000313" key="3">
    <source>
        <dbReference type="Proteomes" id="UP001597048"/>
    </source>
</evidence>
<name>A0ABW3KJ17_9GAMM</name>